<reference evidence="1" key="1">
    <citation type="journal article" date="2021" name="Proc. Natl. Acad. Sci. U.S.A.">
        <title>A Catalog of Tens of Thousands of Viruses from Human Metagenomes Reveals Hidden Associations with Chronic Diseases.</title>
        <authorList>
            <person name="Tisza M.J."/>
            <person name="Buck C.B."/>
        </authorList>
    </citation>
    <scope>NUCLEOTIDE SEQUENCE</scope>
    <source>
        <strain evidence="1">CtvI513</strain>
    </source>
</reference>
<name>A0A8S5TJ84_9CAUD</name>
<evidence type="ECO:0000313" key="1">
    <source>
        <dbReference type="EMBL" id="DAF63388.1"/>
    </source>
</evidence>
<organism evidence="1">
    <name type="scientific">Siphoviridae sp. ctvI513</name>
    <dbReference type="NCBI Taxonomy" id="2827965"/>
    <lineage>
        <taxon>Viruses</taxon>
        <taxon>Duplodnaviria</taxon>
        <taxon>Heunggongvirae</taxon>
        <taxon>Uroviricota</taxon>
        <taxon>Caudoviricetes</taxon>
    </lineage>
</organism>
<sequence length="71" mass="8627">MITCCLNCTSRRTACHDTCEKYKAEKKDFEERKAFVHELNHSQSVYHRDYEDKHRERGKKRFLGSEFRGER</sequence>
<accession>A0A8S5TJ84</accession>
<proteinExistence type="predicted"/>
<dbReference type="EMBL" id="BK032839">
    <property type="protein sequence ID" value="DAF63388.1"/>
    <property type="molecule type" value="Genomic_DNA"/>
</dbReference>
<protein>
    <submittedName>
        <fullName evidence="1">Uncharacterized protein</fullName>
    </submittedName>
</protein>